<protein>
    <submittedName>
        <fullName evidence="2">Uncharacterized protein</fullName>
    </submittedName>
</protein>
<feature type="compositionally biased region" description="Basic and acidic residues" evidence="1">
    <location>
        <begin position="1"/>
        <end position="17"/>
    </location>
</feature>
<dbReference type="AlphaFoldDB" id="A0ABD1U6H5"/>
<evidence type="ECO:0000313" key="2">
    <source>
        <dbReference type="EMBL" id="KAL2520373.1"/>
    </source>
</evidence>
<gene>
    <name evidence="2" type="ORF">Fot_24296</name>
</gene>
<organism evidence="2 3">
    <name type="scientific">Forsythia ovata</name>
    <dbReference type="NCBI Taxonomy" id="205694"/>
    <lineage>
        <taxon>Eukaryota</taxon>
        <taxon>Viridiplantae</taxon>
        <taxon>Streptophyta</taxon>
        <taxon>Embryophyta</taxon>
        <taxon>Tracheophyta</taxon>
        <taxon>Spermatophyta</taxon>
        <taxon>Magnoliopsida</taxon>
        <taxon>eudicotyledons</taxon>
        <taxon>Gunneridae</taxon>
        <taxon>Pentapetalae</taxon>
        <taxon>asterids</taxon>
        <taxon>lamiids</taxon>
        <taxon>Lamiales</taxon>
        <taxon>Oleaceae</taxon>
        <taxon>Forsythieae</taxon>
        <taxon>Forsythia</taxon>
    </lineage>
</organism>
<evidence type="ECO:0000256" key="1">
    <source>
        <dbReference type="SAM" id="MobiDB-lite"/>
    </source>
</evidence>
<keyword evidence="3" id="KW-1185">Reference proteome</keyword>
<comment type="caution">
    <text evidence="2">The sequence shown here is derived from an EMBL/GenBank/DDBJ whole genome shotgun (WGS) entry which is preliminary data.</text>
</comment>
<feature type="region of interest" description="Disordered" evidence="1">
    <location>
        <begin position="1"/>
        <end position="34"/>
    </location>
</feature>
<evidence type="ECO:0000313" key="3">
    <source>
        <dbReference type="Proteomes" id="UP001604277"/>
    </source>
</evidence>
<proteinExistence type="predicted"/>
<reference evidence="3" key="1">
    <citation type="submission" date="2024-07" db="EMBL/GenBank/DDBJ databases">
        <title>Two chromosome-level genome assemblies of Korean endemic species Abeliophyllum distichum and Forsythia ovata (Oleaceae).</title>
        <authorList>
            <person name="Jang H."/>
        </authorList>
    </citation>
    <scope>NUCLEOTIDE SEQUENCE [LARGE SCALE GENOMIC DNA]</scope>
</reference>
<dbReference type="Proteomes" id="UP001604277">
    <property type="component" value="Unassembled WGS sequence"/>
</dbReference>
<accession>A0ABD1U6H5</accession>
<name>A0ABD1U6H5_9LAMI</name>
<dbReference type="EMBL" id="JBFOLJ010000007">
    <property type="protein sequence ID" value="KAL2520373.1"/>
    <property type="molecule type" value="Genomic_DNA"/>
</dbReference>
<sequence>MSGKDESTHIRQPEERLVGAAEGAPEVPQPPRRGRCSMARMAHNLELMAKQMLEMQRQHVAQTVVLNAYLQQGFMPPAPPVYPSYYPQGYEDQHENEEDEDPYSYASLVQLRAPFRANKGVDPFQYPYQGYNVEENYGNPGLSLDTHKNRIHPRDPVSSTDWEEYLIEIGGREG</sequence>